<feature type="region of interest" description="Disordered" evidence="6">
    <location>
        <begin position="1"/>
        <end position="34"/>
    </location>
</feature>
<feature type="region of interest" description="Disordered" evidence="6">
    <location>
        <begin position="706"/>
        <end position="739"/>
    </location>
</feature>
<feature type="compositionally biased region" description="Basic and acidic residues" evidence="6">
    <location>
        <begin position="334"/>
        <end position="355"/>
    </location>
</feature>
<feature type="compositionally biased region" description="Polar residues" evidence="6">
    <location>
        <begin position="447"/>
        <end position="463"/>
    </location>
</feature>
<keyword evidence="3 5" id="KW-0863">Zinc-finger</keyword>
<keyword evidence="1" id="KW-0479">Metal-binding</keyword>
<dbReference type="InterPro" id="IPR049899">
    <property type="entry name" value="Znf_C2HC_C3H"/>
</dbReference>
<dbReference type="PANTHER" id="PTHR13555">
    <property type="entry name" value="C2H2 ZINC FINGER CGI-62-RELATED"/>
    <property type="match status" value="1"/>
</dbReference>
<evidence type="ECO:0000256" key="5">
    <source>
        <dbReference type="PROSITE-ProRule" id="PRU01371"/>
    </source>
</evidence>
<feature type="compositionally biased region" description="Basic and acidic residues" evidence="6">
    <location>
        <begin position="375"/>
        <end position="386"/>
    </location>
</feature>
<evidence type="ECO:0000256" key="1">
    <source>
        <dbReference type="ARBA" id="ARBA00022723"/>
    </source>
</evidence>
<feature type="region of interest" description="Disordered" evidence="6">
    <location>
        <begin position="104"/>
        <end position="158"/>
    </location>
</feature>
<dbReference type="Gene3D" id="3.30.160.60">
    <property type="entry name" value="Classic Zinc Finger"/>
    <property type="match status" value="2"/>
</dbReference>
<protein>
    <submittedName>
        <fullName evidence="8">Zinc finger protein 474</fullName>
    </submittedName>
</protein>
<feature type="region of interest" description="Disordered" evidence="6">
    <location>
        <begin position="769"/>
        <end position="788"/>
    </location>
</feature>
<organism evidence="8">
    <name type="scientific">Cacopsylla melanoneura</name>
    <dbReference type="NCBI Taxonomy" id="428564"/>
    <lineage>
        <taxon>Eukaryota</taxon>
        <taxon>Metazoa</taxon>
        <taxon>Ecdysozoa</taxon>
        <taxon>Arthropoda</taxon>
        <taxon>Hexapoda</taxon>
        <taxon>Insecta</taxon>
        <taxon>Pterygota</taxon>
        <taxon>Neoptera</taxon>
        <taxon>Paraneoptera</taxon>
        <taxon>Hemiptera</taxon>
        <taxon>Sternorrhyncha</taxon>
        <taxon>Psylloidea</taxon>
        <taxon>Psyllidae</taxon>
        <taxon>Psyllinae</taxon>
        <taxon>Cacopsylla</taxon>
    </lineage>
</organism>
<feature type="compositionally biased region" description="Basic and acidic residues" evidence="6">
    <location>
        <begin position="430"/>
        <end position="445"/>
    </location>
</feature>
<evidence type="ECO:0000256" key="2">
    <source>
        <dbReference type="ARBA" id="ARBA00022737"/>
    </source>
</evidence>
<evidence type="ECO:0000256" key="3">
    <source>
        <dbReference type="ARBA" id="ARBA00022771"/>
    </source>
</evidence>
<feature type="compositionally biased region" description="Basic and acidic residues" evidence="6">
    <location>
        <begin position="722"/>
        <end position="732"/>
    </location>
</feature>
<dbReference type="PANTHER" id="PTHR13555:SF68">
    <property type="entry name" value="ZINC FINGER PROTEIN 474"/>
    <property type="match status" value="1"/>
</dbReference>
<evidence type="ECO:0000256" key="6">
    <source>
        <dbReference type="SAM" id="MobiDB-lite"/>
    </source>
</evidence>
<feature type="domain" description="C2HC/C3H-type" evidence="7">
    <location>
        <begin position="864"/>
        <end position="893"/>
    </location>
</feature>
<dbReference type="InterPro" id="IPR026319">
    <property type="entry name" value="ZC2HC1A/B-like"/>
</dbReference>
<dbReference type="EMBL" id="HBUF01032777">
    <property type="protein sequence ID" value="CAG6615402.1"/>
    <property type="molecule type" value="Transcribed_RNA"/>
</dbReference>
<dbReference type="GO" id="GO:0008270">
    <property type="term" value="F:zinc ion binding"/>
    <property type="evidence" value="ECO:0007669"/>
    <property type="project" value="UniProtKB-KW"/>
</dbReference>
<feature type="compositionally biased region" description="Basic and acidic residues" evidence="6">
    <location>
        <begin position="130"/>
        <end position="158"/>
    </location>
</feature>
<feature type="compositionally biased region" description="Polar residues" evidence="6">
    <location>
        <begin position="470"/>
        <end position="480"/>
    </location>
</feature>
<dbReference type="PROSITE" id="PS52027">
    <property type="entry name" value="ZF_C2HC_C3H"/>
    <property type="match status" value="3"/>
</dbReference>
<name>A0A8D8M0M0_9HEMI</name>
<feature type="compositionally biased region" description="Basic and acidic residues" evidence="6">
    <location>
        <begin position="306"/>
        <end position="320"/>
    </location>
</feature>
<feature type="compositionally biased region" description="Basic and acidic residues" evidence="6">
    <location>
        <begin position="104"/>
        <end position="115"/>
    </location>
</feature>
<dbReference type="AlphaFoldDB" id="A0A8D8M0M0"/>
<proteinExistence type="predicted"/>
<sequence>MSKVSMVNHSKEKLVSQDNDVQFKRPDTATLERPSILDPSYLRKLDMSIISREKLMNIKNLLAKPHRDQYDNKSNTSSYDSILSDMNNSDESITSKLSTSDCDTIKKNKKNEKQMSKTNKKKNQKTNKNNNEKPTKRNGDSNEDVSKKTKDDFSKKNNEENGEIFDWEEQDYQASKAIINRTYRIKHNRRQSIINSSAETSRDDTSVTVEPVRPELTRRVSSCQKLDAQPIPPDISLELKKDKKCKKSDENINKSHPKLIVKKNMAMNKFSKKSLENLALKKSKSKEKINVKNTDKVKKGTTNAQGKDKIAKENGKELSVTKEPISNSKPTVIDNRKEKLEKVKYETMPRQKKNSEPSPSKQRPPLHRRSISEVSKIELDSKENTTPKKKFLKKNSRESNSPNVVRKFMDPITGKLRTVDEIPTAVKKIKDSSLKVPGKGDDKRGSRGNSSTENSPRKTSISSPVKPDIKSNNLSTNCDSISPRKSVDGYPARKSSLESYTKRKASLNIDSTSMKSNKLENGVSERRRSYYGQTGDIPFTQLIPGEKYEDLFKKSDMIPRDDPISSDASAIQSPIQANLIQEEEDVLPTFNVNRSTNGRFITDASGEPCDNLTRKDQPAAAPTNYFTNYFTNSTNSADLFHEPEFRSLLVTPTFMTDESWTNSTRLGHCTGSLKKYKTIECNLCSKQFGAASFTFHEPHCRQRWLRENSDRPSTPRNVFGKCETEDPNRDIQDTTNSPSPRSDILCVRCNNKIPSPLVDIHEEHCRKLNQSPFSDTSSSPSPTMSPSRKPRTVICYLCGREFGKTSIRIHEPQCLKKWHIENDKLPNNLKRPEPTRPEVIHVPGTDKIDTQAMGEAAFKSYVAQLVPCGKCGRKFFPDRVEVHENVCKGLETRK</sequence>
<feature type="region of interest" description="Disordered" evidence="6">
    <location>
        <begin position="291"/>
        <end position="409"/>
    </location>
</feature>
<keyword evidence="2" id="KW-0677">Repeat</keyword>
<feature type="domain" description="C2HC/C3H-type" evidence="7">
    <location>
        <begin position="677"/>
        <end position="706"/>
    </location>
</feature>
<evidence type="ECO:0000256" key="4">
    <source>
        <dbReference type="ARBA" id="ARBA00022833"/>
    </source>
</evidence>
<accession>A0A8D8M0M0</accession>
<reference evidence="8" key="1">
    <citation type="submission" date="2021-05" db="EMBL/GenBank/DDBJ databases">
        <authorList>
            <person name="Alioto T."/>
            <person name="Alioto T."/>
            <person name="Gomez Garrido J."/>
        </authorList>
    </citation>
    <scope>NUCLEOTIDE SEQUENCE</scope>
</reference>
<feature type="compositionally biased region" description="Low complexity" evidence="6">
    <location>
        <begin position="771"/>
        <end position="787"/>
    </location>
</feature>
<keyword evidence="4" id="KW-0862">Zinc</keyword>
<dbReference type="Pfam" id="PF13913">
    <property type="entry name" value="zf-C2HC_2"/>
    <property type="match status" value="2"/>
</dbReference>
<feature type="region of interest" description="Disordered" evidence="6">
    <location>
        <begin position="430"/>
        <end position="499"/>
    </location>
</feature>
<feature type="domain" description="C2HC/C3H-type" evidence="7">
    <location>
        <begin position="791"/>
        <end position="820"/>
    </location>
</feature>
<evidence type="ECO:0000313" key="8">
    <source>
        <dbReference type="EMBL" id="CAG6615402.1"/>
    </source>
</evidence>
<feature type="compositionally biased region" description="Basic and acidic residues" evidence="6">
    <location>
        <begin position="9"/>
        <end position="27"/>
    </location>
</feature>
<evidence type="ECO:0000259" key="7">
    <source>
        <dbReference type="PROSITE" id="PS52027"/>
    </source>
</evidence>